<dbReference type="STRING" id="151549.A0A4C1YL84"/>
<dbReference type="GO" id="GO:0006427">
    <property type="term" value="P:histidyl-tRNA aminoacylation"/>
    <property type="evidence" value="ECO:0007669"/>
    <property type="project" value="TreeGrafter"/>
</dbReference>
<evidence type="ECO:0000256" key="6">
    <source>
        <dbReference type="ARBA" id="ARBA00022840"/>
    </source>
</evidence>
<dbReference type="Pfam" id="PF13393">
    <property type="entry name" value="tRNA-synt_His"/>
    <property type="match status" value="2"/>
</dbReference>
<dbReference type="SMART" id="SM00991">
    <property type="entry name" value="WHEP-TRS"/>
    <property type="match status" value="1"/>
</dbReference>
<keyword evidence="4 12" id="KW-0436">Ligase</keyword>
<evidence type="ECO:0000256" key="7">
    <source>
        <dbReference type="ARBA" id="ARBA00022917"/>
    </source>
</evidence>
<dbReference type="InterPro" id="IPR000738">
    <property type="entry name" value="WHEP-TRS_dom"/>
</dbReference>
<dbReference type="GO" id="GO:0004821">
    <property type="term" value="F:histidine-tRNA ligase activity"/>
    <property type="evidence" value="ECO:0007669"/>
    <property type="project" value="UniProtKB-EC"/>
</dbReference>
<dbReference type="CDD" id="cd00773">
    <property type="entry name" value="HisRS-like_core"/>
    <property type="match status" value="1"/>
</dbReference>
<dbReference type="OrthoDB" id="1906957at2759"/>
<evidence type="ECO:0000256" key="8">
    <source>
        <dbReference type="ARBA" id="ARBA00023146"/>
    </source>
</evidence>
<sequence length="656" mass="73914">MADNKDLLLQKIKEQGDLVRKLKAAKESNEKIAEEVSKLLELKAQLGTEDVVNQKFILKTPKGTRDYNPQQMTIRNGVLQKIIDVFKRHGAESIDTPVFELKEVLTGKYGEDSKLIYDLKDQGGEILSLRYDLTVPLARYLAMGKISTLKRYHIAKVYRRDNPAMTRGRYREFYQCVTKDFEAPNIRGRSSFVILNCLEHMQYDALFSRSDGLHQAYWDFDIAGQYDPMVPDAECLKVVMEILDSLDVGKYVLKVNHRRLLDGIFEACGVSADKFRPTCSSIDKLDKSPWEEVRSEMINEKGITPDAADKIGQYVRLNGGVELVDRLCGDEKLAKTKSAMEGLQGIKLLLKYCELYGLKEKILFDLSLARGLDYYTGVIYEAVLMNPIKVGDEEQAVGSIAGGGRYDNLVGMFDSKNRQNESADQLGHVPLNGIGENQKGLWLVNMAGGVELPIEAFPDDVVAWSDLPHDFHALDYHSVSTFHRQSRCGAKNLFFSAVEAVVHNEARKICKNRTTWKFSLCLPFWEIGVPCVGVSIGVERIFSILEARLATGEMTVRTTDVDVYVISAQKNLLEERMKICNELWDAGIKTEHSYKKSPKMLTQLQYCEETGIPLAVVLGESEIAKGVVKLRNISSRAEEEVPRSQLVQAIKARLKT</sequence>
<dbReference type="Gene3D" id="1.10.287.10">
    <property type="entry name" value="S15/NS1, RNA-binding"/>
    <property type="match status" value="1"/>
</dbReference>
<evidence type="ECO:0000256" key="3">
    <source>
        <dbReference type="ARBA" id="ARBA00022490"/>
    </source>
</evidence>
<dbReference type="PROSITE" id="PS50862">
    <property type="entry name" value="AA_TRNA_LIGASE_II"/>
    <property type="match status" value="1"/>
</dbReference>
<protein>
    <recommendedName>
        <fullName evidence="2">histidine--tRNA ligase</fullName>
        <ecNumber evidence="2">6.1.1.21</ecNumber>
    </recommendedName>
</protein>
<dbReference type="GO" id="GO:0005524">
    <property type="term" value="F:ATP binding"/>
    <property type="evidence" value="ECO:0007669"/>
    <property type="project" value="UniProtKB-KW"/>
</dbReference>
<dbReference type="InterPro" id="IPR009068">
    <property type="entry name" value="uS15_NS1_RNA-bd_sf"/>
</dbReference>
<dbReference type="GO" id="GO:0003723">
    <property type="term" value="F:RNA binding"/>
    <property type="evidence" value="ECO:0007669"/>
    <property type="project" value="TreeGrafter"/>
</dbReference>
<dbReference type="EMBL" id="BGZK01001265">
    <property type="protein sequence ID" value="GBP75863.1"/>
    <property type="molecule type" value="Genomic_DNA"/>
</dbReference>
<dbReference type="Gene3D" id="3.40.50.800">
    <property type="entry name" value="Anticodon-binding domain"/>
    <property type="match status" value="1"/>
</dbReference>
<keyword evidence="13" id="KW-1185">Reference proteome</keyword>
<evidence type="ECO:0000259" key="10">
    <source>
        <dbReference type="PROSITE" id="PS50862"/>
    </source>
</evidence>
<evidence type="ECO:0000256" key="2">
    <source>
        <dbReference type="ARBA" id="ARBA00012815"/>
    </source>
</evidence>
<gene>
    <name evidence="12" type="primary">Hars</name>
    <name evidence="12" type="ORF">EVAR_32010_1</name>
</gene>
<dbReference type="Gene3D" id="3.30.930.10">
    <property type="entry name" value="Bira Bifunctional Protein, Domain 2"/>
    <property type="match status" value="1"/>
</dbReference>
<dbReference type="Proteomes" id="UP000299102">
    <property type="component" value="Unassembled WGS sequence"/>
</dbReference>
<dbReference type="CDD" id="cd00859">
    <property type="entry name" value="HisRS_anticodon"/>
    <property type="match status" value="1"/>
</dbReference>
<dbReference type="Pfam" id="PF03129">
    <property type="entry name" value="HGTP_anticodon"/>
    <property type="match status" value="1"/>
</dbReference>
<organism evidence="12 13">
    <name type="scientific">Eumeta variegata</name>
    <name type="common">Bagworm moth</name>
    <name type="synonym">Eumeta japonica</name>
    <dbReference type="NCBI Taxonomy" id="151549"/>
    <lineage>
        <taxon>Eukaryota</taxon>
        <taxon>Metazoa</taxon>
        <taxon>Ecdysozoa</taxon>
        <taxon>Arthropoda</taxon>
        <taxon>Hexapoda</taxon>
        <taxon>Insecta</taxon>
        <taxon>Pterygota</taxon>
        <taxon>Neoptera</taxon>
        <taxon>Endopterygota</taxon>
        <taxon>Lepidoptera</taxon>
        <taxon>Glossata</taxon>
        <taxon>Ditrysia</taxon>
        <taxon>Tineoidea</taxon>
        <taxon>Psychidae</taxon>
        <taxon>Oiketicinae</taxon>
        <taxon>Eumeta</taxon>
    </lineage>
</organism>
<evidence type="ECO:0000256" key="9">
    <source>
        <dbReference type="ARBA" id="ARBA00047639"/>
    </source>
</evidence>
<dbReference type="EC" id="6.1.1.21" evidence="2"/>
<proteinExistence type="inferred from homology"/>
<dbReference type="GO" id="GO:0032543">
    <property type="term" value="P:mitochondrial translation"/>
    <property type="evidence" value="ECO:0007669"/>
    <property type="project" value="TreeGrafter"/>
</dbReference>
<dbReference type="PROSITE" id="PS51185">
    <property type="entry name" value="WHEP_TRS_2"/>
    <property type="match status" value="1"/>
</dbReference>
<comment type="catalytic activity">
    <reaction evidence="9">
        <text>tRNA(His) + L-histidine + ATP = L-histidyl-tRNA(His) + AMP + diphosphate + H(+)</text>
        <dbReference type="Rhea" id="RHEA:17313"/>
        <dbReference type="Rhea" id="RHEA-COMP:9665"/>
        <dbReference type="Rhea" id="RHEA-COMP:9689"/>
        <dbReference type="ChEBI" id="CHEBI:15378"/>
        <dbReference type="ChEBI" id="CHEBI:30616"/>
        <dbReference type="ChEBI" id="CHEBI:33019"/>
        <dbReference type="ChEBI" id="CHEBI:57595"/>
        <dbReference type="ChEBI" id="CHEBI:78442"/>
        <dbReference type="ChEBI" id="CHEBI:78527"/>
        <dbReference type="ChEBI" id="CHEBI:456215"/>
        <dbReference type="EC" id="6.1.1.21"/>
    </reaction>
</comment>
<evidence type="ECO:0000256" key="5">
    <source>
        <dbReference type="ARBA" id="ARBA00022741"/>
    </source>
</evidence>
<dbReference type="SUPFAM" id="SSF47060">
    <property type="entry name" value="S15/NS1 RNA-binding domain"/>
    <property type="match status" value="1"/>
</dbReference>
<reference evidence="12 13" key="1">
    <citation type="journal article" date="2019" name="Commun. Biol.">
        <title>The bagworm genome reveals a unique fibroin gene that provides high tensile strength.</title>
        <authorList>
            <person name="Kono N."/>
            <person name="Nakamura H."/>
            <person name="Ohtoshi R."/>
            <person name="Tomita M."/>
            <person name="Numata K."/>
            <person name="Arakawa K."/>
        </authorList>
    </citation>
    <scope>NUCLEOTIDE SEQUENCE [LARGE SCALE GENOMIC DNA]</scope>
</reference>
<feature type="domain" description="Aminoacyl-transfer RNA synthetases class-II family profile" evidence="10">
    <location>
        <begin position="38"/>
        <end position="175"/>
    </location>
</feature>
<evidence type="ECO:0000256" key="1">
    <source>
        <dbReference type="ARBA" id="ARBA00008226"/>
    </source>
</evidence>
<dbReference type="Pfam" id="PF00458">
    <property type="entry name" value="WHEP-TRS"/>
    <property type="match status" value="1"/>
</dbReference>
<dbReference type="InterPro" id="IPR041715">
    <property type="entry name" value="HisRS-like_core"/>
</dbReference>
<dbReference type="InterPro" id="IPR006195">
    <property type="entry name" value="aa-tRNA-synth_II"/>
</dbReference>
<comment type="caution">
    <text evidence="12">The sequence shown here is derived from an EMBL/GenBank/DDBJ whole genome shotgun (WGS) entry which is preliminary data.</text>
</comment>
<comment type="similarity">
    <text evidence="1">Belongs to the class-II aminoacyl-tRNA synthetase family.</text>
</comment>
<keyword evidence="7" id="KW-0648">Protein biosynthesis</keyword>
<evidence type="ECO:0000259" key="11">
    <source>
        <dbReference type="PROSITE" id="PS51185"/>
    </source>
</evidence>
<accession>A0A4C1YL84</accession>
<dbReference type="AlphaFoldDB" id="A0A4C1YL84"/>
<dbReference type="FunFam" id="3.40.50.800:FF:000008">
    <property type="entry name" value="histidine--tRNA ligase, cytoplasmic isoform X1"/>
    <property type="match status" value="1"/>
</dbReference>
<keyword evidence="5" id="KW-0547">Nucleotide-binding</keyword>
<keyword evidence="6" id="KW-0067">ATP-binding</keyword>
<evidence type="ECO:0000256" key="4">
    <source>
        <dbReference type="ARBA" id="ARBA00022598"/>
    </source>
</evidence>
<dbReference type="PANTHER" id="PTHR11476:SF7">
    <property type="entry name" value="HISTIDINE--TRNA LIGASE"/>
    <property type="match status" value="1"/>
</dbReference>
<keyword evidence="8" id="KW-0030">Aminoacyl-tRNA synthetase</keyword>
<name>A0A4C1YL84_EUMVA</name>
<dbReference type="InterPro" id="IPR004154">
    <property type="entry name" value="Anticodon-bd"/>
</dbReference>
<dbReference type="InterPro" id="IPR045864">
    <property type="entry name" value="aa-tRNA-synth_II/BPL/LPL"/>
</dbReference>
<dbReference type="PANTHER" id="PTHR11476">
    <property type="entry name" value="HISTIDYL-TRNA SYNTHETASE"/>
    <property type="match status" value="1"/>
</dbReference>
<dbReference type="InterPro" id="IPR033656">
    <property type="entry name" value="HisRS_anticodon"/>
</dbReference>
<dbReference type="GO" id="GO:0005739">
    <property type="term" value="C:mitochondrion"/>
    <property type="evidence" value="ECO:0007669"/>
    <property type="project" value="TreeGrafter"/>
</dbReference>
<dbReference type="SUPFAM" id="SSF55681">
    <property type="entry name" value="Class II aaRS and biotin synthetases"/>
    <property type="match status" value="1"/>
</dbReference>
<evidence type="ECO:0000313" key="13">
    <source>
        <dbReference type="Proteomes" id="UP000299102"/>
    </source>
</evidence>
<keyword evidence="3" id="KW-0963">Cytoplasm</keyword>
<dbReference type="InterPro" id="IPR036621">
    <property type="entry name" value="Anticodon-bd_dom_sf"/>
</dbReference>
<evidence type="ECO:0000313" key="12">
    <source>
        <dbReference type="EMBL" id="GBP75863.1"/>
    </source>
</evidence>
<dbReference type="SUPFAM" id="SSF52954">
    <property type="entry name" value="Class II aaRS ABD-related"/>
    <property type="match status" value="1"/>
</dbReference>
<feature type="domain" description="WHEP-TRS" evidence="11">
    <location>
        <begin position="4"/>
        <end position="60"/>
    </location>
</feature>
<dbReference type="GO" id="GO:0005829">
    <property type="term" value="C:cytosol"/>
    <property type="evidence" value="ECO:0007669"/>
    <property type="project" value="TreeGrafter"/>
</dbReference>